<accession>K1RQI8</accession>
<dbReference type="InParanoid" id="K1RQI8"/>
<dbReference type="HOGENOM" id="CLU_2640528_0_0_1"/>
<evidence type="ECO:0000313" key="1">
    <source>
        <dbReference type="EMBL" id="EKC36591.1"/>
    </source>
</evidence>
<proteinExistence type="predicted"/>
<dbReference type="AlphaFoldDB" id="K1RQI8"/>
<sequence>MAPPHVSAIFIPRIEALISRGTTCWHHKRRTGPGFLQSLPAIWKVDSGDLPGISILQTSKSGLLLQFSNRPNEYTLE</sequence>
<reference evidence="1" key="1">
    <citation type="journal article" date="2012" name="Nature">
        <title>The oyster genome reveals stress adaptation and complexity of shell formation.</title>
        <authorList>
            <person name="Zhang G."/>
            <person name="Fang X."/>
            <person name="Guo X."/>
            <person name="Li L."/>
            <person name="Luo R."/>
            <person name="Xu F."/>
            <person name="Yang P."/>
            <person name="Zhang L."/>
            <person name="Wang X."/>
            <person name="Qi H."/>
            <person name="Xiong Z."/>
            <person name="Que H."/>
            <person name="Xie Y."/>
            <person name="Holland P.W."/>
            <person name="Paps J."/>
            <person name="Zhu Y."/>
            <person name="Wu F."/>
            <person name="Chen Y."/>
            <person name="Wang J."/>
            <person name="Peng C."/>
            <person name="Meng J."/>
            <person name="Yang L."/>
            <person name="Liu J."/>
            <person name="Wen B."/>
            <person name="Zhang N."/>
            <person name="Huang Z."/>
            <person name="Zhu Q."/>
            <person name="Feng Y."/>
            <person name="Mount A."/>
            <person name="Hedgecock D."/>
            <person name="Xu Z."/>
            <person name="Liu Y."/>
            <person name="Domazet-Loso T."/>
            <person name="Du Y."/>
            <person name="Sun X."/>
            <person name="Zhang S."/>
            <person name="Liu B."/>
            <person name="Cheng P."/>
            <person name="Jiang X."/>
            <person name="Li J."/>
            <person name="Fan D."/>
            <person name="Wang W."/>
            <person name="Fu W."/>
            <person name="Wang T."/>
            <person name="Wang B."/>
            <person name="Zhang J."/>
            <person name="Peng Z."/>
            <person name="Li Y."/>
            <person name="Li N."/>
            <person name="Wang J."/>
            <person name="Chen M."/>
            <person name="He Y."/>
            <person name="Tan F."/>
            <person name="Song X."/>
            <person name="Zheng Q."/>
            <person name="Huang R."/>
            <person name="Yang H."/>
            <person name="Du X."/>
            <person name="Chen L."/>
            <person name="Yang M."/>
            <person name="Gaffney P.M."/>
            <person name="Wang S."/>
            <person name="Luo L."/>
            <person name="She Z."/>
            <person name="Ming Y."/>
            <person name="Huang W."/>
            <person name="Zhang S."/>
            <person name="Huang B."/>
            <person name="Zhang Y."/>
            <person name="Qu T."/>
            <person name="Ni P."/>
            <person name="Miao G."/>
            <person name="Wang J."/>
            <person name="Wang Q."/>
            <person name="Steinberg C.E."/>
            <person name="Wang H."/>
            <person name="Li N."/>
            <person name="Qian L."/>
            <person name="Zhang G."/>
            <person name="Li Y."/>
            <person name="Yang H."/>
            <person name="Liu X."/>
            <person name="Wang J."/>
            <person name="Yin Y."/>
            <person name="Wang J."/>
        </authorList>
    </citation>
    <scope>NUCLEOTIDE SEQUENCE [LARGE SCALE GENOMIC DNA]</scope>
    <source>
        <strain evidence="1">05x7-T-G4-1.051#20</strain>
    </source>
</reference>
<protein>
    <submittedName>
        <fullName evidence="1">Uncharacterized protein</fullName>
    </submittedName>
</protein>
<name>K1RQI8_MAGGI</name>
<dbReference type="EMBL" id="JH823242">
    <property type="protein sequence ID" value="EKC36591.1"/>
    <property type="molecule type" value="Genomic_DNA"/>
</dbReference>
<organism evidence="1">
    <name type="scientific">Magallana gigas</name>
    <name type="common">Pacific oyster</name>
    <name type="synonym">Crassostrea gigas</name>
    <dbReference type="NCBI Taxonomy" id="29159"/>
    <lineage>
        <taxon>Eukaryota</taxon>
        <taxon>Metazoa</taxon>
        <taxon>Spiralia</taxon>
        <taxon>Lophotrochozoa</taxon>
        <taxon>Mollusca</taxon>
        <taxon>Bivalvia</taxon>
        <taxon>Autobranchia</taxon>
        <taxon>Pteriomorphia</taxon>
        <taxon>Ostreida</taxon>
        <taxon>Ostreoidea</taxon>
        <taxon>Ostreidae</taxon>
        <taxon>Magallana</taxon>
    </lineage>
</organism>
<gene>
    <name evidence="1" type="ORF">CGI_10018179</name>
</gene>